<dbReference type="GO" id="GO:0016020">
    <property type="term" value="C:membrane"/>
    <property type="evidence" value="ECO:0007669"/>
    <property type="project" value="InterPro"/>
</dbReference>
<feature type="domain" description="CBS" evidence="2">
    <location>
        <begin position="348"/>
        <end position="402"/>
    </location>
</feature>
<dbReference type="PANTHER" id="PTHR43773:SF1">
    <property type="entry name" value="MAGNESIUM TRANSPORTER MGTE"/>
    <property type="match status" value="1"/>
</dbReference>
<dbReference type="InterPro" id="IPR027275">
    <property type="entry name" value="PRC-brl_dom"/>
</dbReference>
<gene>
    <name evidence="3" type="ORF">A2363_04150</name>
</gene>
<dbReference type="EMBL" id="MFKE01000008">
    <property type="protein sequence ID" value="OGG35683.1"/>
    <property type="molecule type" value="Genomic_DNA"/>
</dbReference>
<dbReference type="Pfam" id="PF00571">
    <property type="entry name" value="CBS"/>
    <property type="match status" value="1"/>
</dbReference>
<dbReference type="Proteomes" id="UP000176186">
    <property type="component" value="Unassembled WGS sequence"/>
</dbReference>
<evidence type="ECO:0000256" key="1">
    <source>
        <dbReference type="PROSITE-ProRule" id="PRU00703"/>
    </source>
</evidence>
<dbReference type="SUPFAM" id="SSF54631">
    <property type="entry name" value="CBS-domain pair"/>
    <property type="match status" value="1"/>
</dbReference>
<dbReference type="SUPFAM" id="SSF50346">
    <property type="entry name" value="PRC-barrel domain"/>
    <property type="match status" value="1"/>
</dbReference>
<dbReference type="InterPro" id="IPR006668">
    <property type="entry name" value="Mg_transptr_MgtE_intracell_dom"/>
</dbReference>
<dbReference type="InterPro" id="IPR006669">
    <property type="entry name" value="MgtE_transporter"/>
</dbReference>
<dbReference type="AlphaFoldDB" id="A0A1F6BFU8"/>
<dbReference type="SMART" id="SM00116">
    <property type="entry name" value="CBS"/>
    <property type="match status" value="1"/>
</dbReference>
<dbReference type="Pfam" id="PF03448">
    <property type="entry name" value="MgtE_N"/>
    <property type="match status" value="1"/>
</dbReference>
<dbReference type="CDD" id="cd04606">
    <property type="entry name" value="CBS_pair_Mg_transporter"/>
    <property type="match status" value="1"/>
</dbReference>
<name>A0A1F6BFU8_9BACT</name>
<comment type="caution">
    <text evidence="3">The sequence shown here is derived from an EMBL/GenBank/DDBJ whole genome shotgun (WGS) entry which is preliminary data.</text>
</comment>
<organism evidence="3 4">
    <name type="scientific">Candidatus Gottesmanbacteria bacterium RIFOXYB1_FULL_47_11</name>
    <dbReference type="NCBI Taxonomy" id="1798401"/>
    <lineage>
        <taxon>Bacteria</taxon>
        <taxon>Candidatus Gottesmaniibacteriota</taxon>
    </lineage>
</organism>
<dbReference type="PANTHER" id="PTHR43773">
    <property type="entry name" value="MAGNESIUM TRANSPORTER MGTE"/>
    <property type="match status" value="1"/>
</dbReference>
<dbReference type="InterPro" id="IPR011033">
    <property type="entry name" value="PRC_barrel-like_sf"/>
</dbReference>
<dbReference type="SUPFAM" id="SSF158791">
    <property type="entry name" value="MgtE N-terminal domain-like"/>
    <property type="match status" value="1"/>
</dbReference>
<dbReference type="GO" id="GO:0015095">
    <property type="term" value="F:magnesium ion transmembrane transporter activity"/>
    <property type="evidence" value="ECO:0007669"/>
    <property type="project" value="InterPro"/>
</dbReference>
<keyword evidence="1" id="KW-0129">CBS domain</keyword>
<dbReference type="SMART" id="SM00924">
    <property type="entry name" value="MgtE_N"/>
    <property type="match status" value="1"/>
</dbReference>
<dbReference type="Gene3D" id="1.25.60.10">
    <property type="entry name" value="MgtE N-terminal domain-like"/>
    <property type="match status" value="1"/>
</dbReference>
<accession>A0A1F6BFU8</accession>
<proteinExistence type="predicted"/>
<dbReference type="Gene3D" id="3.10.580.10">
    <property type="entry name" value="CBS-domain"/>
    <property type="match status" value="1"/>
</dbReference>
<dbReference type="Pfam" id="PF05239">
    <property type="entry name" value="PRC"/>
    <property type="match status" value="1"/>
</dbReference>
<dbReference type="InterPro" id="IPR000644">
    <property type="entry name" value="CBS_dom"/>
</dbReference>
<dbReference type="InterPro" id="IPR038076">
    <property type="entry name" value="MgtE_N_sf"/>
</dbReference>
<reference evidence="3 4" key="1">
    <citation type="journal article" date="2016" name="Nat. Commun.">
        <title>Thousands of microbial genomes shed light on interconnected biogeochemical processes in an aquifer system.</title>
        <authorList>
            <person name="Anantharaman K."/>
            <person name="Brown C.T."/>
            <person name="Hug L.A."/>
            <person name="Sharon I."/>
            <person name="Castelle C.J."/>
            <person name="Probst A.J."/>
            <person name="Thomas B.C."/>
            <person name="Singh A."/>
            <person name="Wilkins M.J."/>
            <person name="Karaoz U."/>
            <person name="Brodie E.L."/>
            <person name="Williams K.H."/>
            <person name="Hubbard S.S."/>
            <person name="Banfield J.F."/>
        </authorList>
    </citation>
    <scope>NUCLEOTIDE SEQUENCE [LARGE SCALE GENOMIC DNA]</scope>
</reference>
<dbReference type="InterPro" id="IPR046342">
    <property type="entry name" value="CBS_dom_sf"/>
</dbReference>
<sequence length="402" mass="45322">MLYFSELKGKHVKTEQGIRLGRLTDLVFLAAAQPTVTKLVVDGGHNHLYIIPIRYIIKLNAVITIMDSFSVEAIAHQELYLGKNLLDQQIIDIRGNKVVRVNDVALQDKPVLTIAGVDIGIIGVLRWFGVDETFGRILRLLGKTITSRFLSWTDIQPLELARGKVVLKKEEKKLSRLMPEDLADHLETMSIRNVTRVLSLMDEELAAEVIESLNITYQQNLFKEFTPERSAILVEHMNPDDAVDILLTLTERRRAAIITNLSQHKNTEISSLLSLSNTPIGGLITPEYFVANPEETAMRIRQRIQGETQDFSSLSYVYIVNAQKQLVGVSSLHELLLAPSDKPLYKFMNPSLVVLHLTTPKTTAIKRMLKYKLETLPVIDDNKHMLGIVTIDDLAESILDKI</sequence>
<evidence type="ECO:0000313" key="3">
    <source>
        <dbReference type="EMBL" id="OGG35683.1"/>
    </source>
</evidence>
<evidence type="ECO:0000259" key="2">
    <source>
        <dbReference type="PROSITE" id="PS51371"/>
    </source>
</evidence>
<evidence type="ECO:0000313" key="4">
    <source>
        <dbReference type="Proteomes" id="UP000176186"/>
    </source>
</evidence>
<protein>
    <recommendedName>
        <fullName evidence="2">CBS domain-containing protein</fullName>
    </recommendedName>
</protein>
<dbReference type="STRING" id="1798401.A2363_04150"/>
<dbReference type="PROSITE" id="PS51371">
    <property type="entry name" value="CBS"/>
    <property type="match status" value="1"/>
</dbReference>